<comment type="caution">
    <text evidence="1">The sequence shown here is derived from an EMBL/GenBank/DDBJ whole genome shotgun (WGS) entry which is preliminary data.</text>
</comment>
<dbReference type="GeneID" id="85435359"/>
<reference evidence="1" key="1">
    <citation type="submission" date="2021-06" db="EMBL/GenBank/DDBJ databases">
        <title>Comparative genomics, transcriptomics and evolutionary studies reveal genomic signatures of adaptation to plant cell wall in hemibiotrophic fungi.</title>
        <authorList>
            <consortium name="DOE Joint Genome Institute"/>
            <person name="Baroncelli R."/>
            <person name="Diaz J.F."/>
            <person name="Benocci T."/>
            <person name="Peng M."/>
            <person name="Battaglia E."/>
            <person name="Haridas S."/>
            <person name="Andreopoulos W."/>
            <person name="Labutti K."/>
            <person name="Pangilinan J."/>
            <person name="Floch G.L."/>
            <person name="Makela M.R."/>
            <person name="Henrissat B."/>
            <person name="Grigoriev I.V."/>
            <person name="Crouch J.A."/>
            <person name="De Vries R.P."/>
            <person name="Sukno S.A."/>
            <person name="Thon M.R."/>
        </authorList>
    </citation>
    <scope>NUCLEOTIDE SEQUENCE</scope>
    <source>
        <strain evidence="1">CBS 125086</strain>
    </source>
</reference>
<dbReference type="RefSeq" id="XP_060415661.1">
    <property type="nucleotide sequence ID" value="XM_060551119.1"/>
</dbReference>
<gene>
    <name evidence="1" type="ORF">LY79DRAFT_158169</name>
</gene>
<evidence type="ECO:0000313" key="2">
    <source>
        <dbReference type="Proteomes" id="UP001230504"/>
    </source>
</evidence>
<dbReference type="EMBL" id="JAHLJV010000020">
    <property type="protein sequence ID" value="KAK1594478.1"/>
    <property type="molecule type" value="Genomic_DNA"/>
</dbReference>
<proteinExistence type="predicted"/>
<dbReference type="Proteomes" id="UP001230504">
    <property type="component" value="Unassembled WGS sequence"/>
</dbReference>
<sequence length="152" mass="17315">MQVLNAVLLLFRDGYISSTMLDSTINQQTQRCKRGNARAIGNFFVFIIRVAPFVCPNVCRLDLKSWLTLSCRCLSLNYLVNGAPVKMTFLDRSPLQLLLRLPVSSWIRSSAHDWSGIVVNAKHHKVYWRSNCWGCWETTGCNIEGLNACSFR</sequence>
<organism evidence="1 2">
    <name type="scientific">Colletotrichum navitas</name>
    <dbReference type="NCBI Taxonomy" id="681940"/>
    <lineage>
        <taxon>Eukaryota</taxon>
        <taxon>Fungi</taxon>
        <taxon>Dikarya</taxon>
        <taxon>Ascomycota</taxon>
        <taxon>Pezizomycotina</taxon>
        <taxon>Sordariomycetes</taxon>
        <taxon>Hypocreomycetidae</taxon>
        <taxon>Glomerellales</taxon>
        <taxon>Glomerellaceae</taxon>
        <taxon>Colletotrichum</taxon>
        <taxon>Colletotrichum graminicola species complex</taxon>
    </lineage>
</organism>
<dbReference type="AlphaFoldDB" id="A0AAD8Q2V2"/>
<keyword evidence="2" id="KW-1185">Reference proteome</keyword>
<evidence type="ECO:0000313" key="1">
    <source>
        <dbReference type="EMBL" id="KAK1594478.1"/>
    </source>
</evidence>
<protein>
    <submittedName>
        <fullName evidence="1">Uncharacterized protein</fullName>
    </submittedName>
</protein>
<name>A0AAD8Q2V2_9PEZI</name>
<accession>A0AAD8Q2V2</accession>